<keyword evidence="5 7" id="KW-0949">S-adenosyl-L-methionine</keyword>
<dbReference type="AlphaFoldDB" id="A0A9D1S2G7"/>
<dbReference type="GO" id="GO:0043527">
    <property type="term" value="C:tRNA methyltransferase complex"/>
    <property type="evidence" value="ECO:0007669"/>
    <property type="project" value="TreeGrafter"/>
</dbReference>
<feature type="binding site" evidence="7">
    <location>
        <position position="86"/>
    </location>
    <ligand>
        <name>S-adenosyl-L-methionine</name>
        <dbReference type="ChEBI" id="CHEBI:59789"/>
    </ligand>
</feature>
<dbReference type="PROSITE" id="PS51625">
    <property type="entry name" value="SAM_MT_TRMB"/>
    <property type="match status" value="1"/>
</dbReference>
<feature type="binding site" evidence="7">
    <location>
        <position position="59"/>
    </location>
    <ligand>
        <name>S-adenosyl-L-methionine</name>
        <dbReference type="ChEBI" id="CHEBI:59789"/>
    </ligand>
</feature>
<gene>
    <name evidence="7 8" type="primary">trmB</name>
    <name evidence="8" type="ORF">IAC52_01620</name>
</gene>
<reference evidence="8" key="1">
    <citation type="submission" date="2020-10" db="EMBL/GenBank/DDBJ databases">
        <authorList>
            <person name="Gilroy R."/>
        </authorList>
    </citation>
    <scope>NUCLEOTIDE SEQUENCE</scope>
    <source>
        <strain evidence="8">ChiGjej1B1-22543</strain>
    </source>
</reference>
<comment type="function">
    <text evidence="2 7">Catalyzes the formation of N(7)-methylguanine at position 46 (m7G46) in tRNA.</text>
</comment>
<dbReference type="InterPro" id="IPR003358">
    <property type="entry name" value="tRNA_(Gua-N-7)_MeTrfase_Trmb"/>
</dbReference>
<feature type="binding site" evidence="7">
    <location>
        <position position="144"/>
    </location>
    <ligand>
        <name>substrate</name>
    </ligand>
</feature>
<keyword evidence="4 7" id="KW-0808">Transferase</keyword>
<dbReference type="PANTHER" id="PTHR23417">
    <property type="entry name" value="3-DEOXY-D-MANNO-OCTULOSONIC-ACID TRANSFERASE/TRNA GUANINE-N 7 - -METHYLTRANSFERASE"/>
    <property type="match status" value="1"/>
</dbReference>
<feature type="binding site" evidence="7">
    <location>
        <begin position="177"/>
        <end position="180"/>
    </location>
    <ligand>
        <name>substrate</name>
    </ligand>
</feature>
<dbReference type="CDD" id="cd02440">
    <property type="entry name" value="AdoMet_MTases"/>
    <property type="match status" value="1"/>
</dbReference>
<reference evidence="8" key="2">
    <citation type="journal article" date="2021" name="PeerJ">
        <title>Extensive microbial diversity within the chicken gut microbiome revealed by metagenomics and culture.</title>
        <authorList>
            <person name="Gilroy R."/>
            <person name="Ravi A."/>
            <person name="Getino M."/>
            <person name="Pursley I."/>
            <person name="Horton D.L."/>
            <person name="Alikhan N.F."/>
            <person name="Baker D."/>
            <person name="Gharbi K."/>
            <person name="Hall N."/>
            <person name="Watson M."/>
            <person name="Adriaenssens E.M."/>
            <person name="Foster-Nyarko E."/>
            <person name="Jarju S."/>
            <person name="Secka A."/>
            <person name="Antonio M."/>
            <person name="Oren A."/>
            <person name="Chaudhuri R.R."/>
            <person name="La Ragione R."/>
            <person name="Hildebrand F."/>
            <person name="Pallen M.J."/>
        </authorList>
    </citation>
    <scope>NUCLEOTIDE SEQUENCE</scope>
    <source>
        <strain evidence="8">ChiGjej1B1-22543</strain>
    </source>
</reference>
<sequence length="199" mass="22575">MRSRKKKWAAPFIAEHPEIMGEKLPEGARFDFLEVGCGKGDFIIGLAKLSPDKRFLAIEKDRSVASLAAKKALEGGIGNVYFLLGDLDYLLEGLSGQRLEAIYLNFPDPWPKLRHHKRRLTQRTRLLAMASLLKEGGYIRLTTDNADLFEYSLLEAAEAGLEAIEVDRDAKPVEPQTEYERKFRELGISINRCKIRRKA</sequence>
<dbReference type="Pfam" id="PF02390">
    <property type="entry name" value="Methyltransf_4"/>
    <property type="match status" value="1"/>
</dbReference>
<dbReference type="HAMAP" id="MF_01057">
    <property type="entry name" value="tRNA_methyltr_TrmB"/>
    <property type="match status" value="1"/>
</dbReference>
<comment type="caution">
    <text evidence="7">Lacks conserved residue(s) required for the propagation of feature annotation.</text>
</comment>
<evidence type="ECO:0000256" key="6">
    <source>
        <dbReference type="ARBA" id="ARBA00022694"/>
    </source>
</evidence>
<dbReference type="Gene3D" id="3.40.50.150">
    <property type="entry name" value="Vaccinia Virus protein VP39"/>
    <property type="match status" value="1"/>
</dbReference>
<dbReference type="Proteomes" id="UP000824070">
    <property type="component" value="Unassembled WGS sequence"/>
</dbReference>
<name>A0A9D1S2G7_9FIRM</name>
<evidence type="ECO:0000256" key="1">
    <source>
        <dbReference type="ARBA" id="ARBA00000142"/>
    </source>
</evidence>
<proteinExistence type="inferred from homology"/>
<feature type="binding site" evidence="7">
    <location>
        <position position="112"/>
    </location>
    <ligand>
        <name>substrate</name>
    </ligand>
</feature>
<dbReference type="EMBL" id="DVMV01000012">
    <property type="protein sequence ID" value="HIU44975.1"/>
    <property type="molecule type" value="Genomic_DNA"/>
</dbReference>
<dbReference type="InterPro" id="IPR055361">
    <property type="entry name" value="tRNA_methyltr_TrmB_bact"/>
</dbReference>
<comment type="catalytic activity">
    <reaction evidence="1 7">
        <text>guanosine(46) in tRNA + S-adenosyl-L-methionine = N(7)-methylguanosine(46) in tRNA + S-adenosyl-L-homocysteine</text>
        <dbReference type="Rhea" id="RHEA:42708"/>
        <dbReference type="Rhea" id="RHEA-COMP:10188"/>
        <dbReference type="Rhea" id="RHEA-COMP:10189"/>
        <dbReference type="ChEBI" id="CHEBI:57856"/>
        <dbReference type="ChEBI" id="CHEBI:59789"/>
        <dbReference type="ChEBI" id="CHEBI:74269"/>
        <dbReference type="ChEBI" id="CHEBI:74480"/>
        <dbReference type="EC" id="2.1.1.33"/>
    </reaction>
</comment>
<evidence type="ECO:0000313" key="8">
    <source>
        <dbReference type="EMBL" id="HIU44975.1"/>
    </source>
</evidence>
<dbReference type="PANTHER" id="PTHR23417:SF14">
    <property type="entry name" value="PENTACOTRIPEPTIDE-REPEAT REGION OF PRORP DOMAIN-CONTAINING PROTEIN"/>
    <property type="match status" value="1"/>
</dbReference>
<dbReference type="NCBIfam" id="TIGR00091">
    <property type="entry name" value="tRNA (guanosine(46)-N7)-methyltransferase TrmB"/>
    <property type="match status" value="1"/>
</dbReference>
<keyword evidence="3 7" id="KW-0489">Methyltransferase</keyword>
<dbReference type="SUPFAM" id="SSF53335">
    <property type="entry name" value="S-adenosyl-L-methionine-dependent methyltransferases"/>
    <property type="match status" value="1"/>
</dbReference>
<evidence type="ECO:0000256" key="5">
    <source>
        <dbReference type="ARBA" id="ARBA00022691"/>
    </source>
</evidence>
<keyword evidence="6 7" id="KW-0819">tRNA processing</keyword>
<comment type="pathway">
    <text evidence="7">tRNA modification; N(7)-methylguanine-tRNA biosynthesis.</text>
</comment>
<dbReference type="GO" id="GO:0008176">
    <property type="term" value="F:tRNA (guanine(46)-N7)-methyltransferase activity"/>
    <property type="evidence" value="ECO:0007669"/>
    <property type="project" value="UniProtKB-UniRule"/>
</dbReference>
<accession>A0A9D1S2G7</accession>
<evidence type="ECO:0000256" key="3">
    <source>
        <dbReference type="ARBA" id="ARBA00022603"/>
    </source>
</evidence>
<evidence type="ECO:0000256" key="4">
    <source>
        <dbReference type="ARBA" id="ARBA00022679"/>
    </source>
</evidence>
<protein>
    <recommendedName>
        <fullName evidence="7">tRNA (guanine-N(7)-)-methyltransferase</fullName>
        <ecNumber evidence="7">2.1.1.33</ecNumber>
    </recommendedName>
    <alternativeName>
        <fullName evidence="7">tRNA (guanine(46)-N(7))-methyltransferase</fullName>
    </alternativeName>
    <alternativeName>
        <fullName evidence="7">tRNA(m7G46)-methyltransferase</fullName>
    </alternativeName>
</protein>
<evidence type="ECO:0000256" key="7">
    <source>
        <dbReference type="HAMAP-Rule" id="MF_01057"/>
    </source>
</evidence>
<evidence type="ECO:0000313" key="9">
    <source>
        <dbReference type="Proteomes" id="UP000824070"/>
    </source>
</evidence>
<evidence type="ECO:0000256" key="2">
    <source>
        <dbReference type="ARBA" id="ARBA00003015"/>
    </source>
</evidence>
<feature type="binding site" evidence="7">
    <location>
        <position position="108"/>
    </location>
    <ligand>
        <name>S-adenosyl-L-methionine</name>
        <dbReference type="ChEBI" id="CHEBI:59789"/>
    </ligand>
</feature>
<dbReference type="InterPro" id="IPR029063">
    <property type="entry name" value="SAM-dependent_MTases_sf"/>
</dbReference>
<dbReference type="EC" id="2.1.1.33" evidence="7"/>
<comment type="caution">
    <text evidence="8">The sequence shown here is derived from an EMBL/GenBank/DDBJ whole genome shotgun (WGS) entry which is preliminary data.</text>
</comment>
<feature type="binding site" evidence="7">
    <location>
        <position position="34"/>
    </location>
    <ligand>
        <name>S-adenosyl-L-methionine</name>
        <dbReference type="ChEBI" id="CHEBI:59789"/>
    </ligand>
</feature>
<organism evidence="8 9">
    <name type="scientific">Candidatus Alloenteromonas pullicola</name>
    <dbReference type="NCBI Taxonomy" id="2840784"/>
    <lineage>
        <taxon>Bacteria</taxon>
        <taxon>Bacillati</taxon>
        <taxon>Bacillota</taxon>
        <taxon>Bacillota incertae sedis</taxon>
        <taxon>Candidatus Alloenteromonas</taxon>
    </lineage>
</organism>
<comment type="similarity">
    <text evidence="7">Belongs to the class I-like SAM-binding methyltransferase superfamily. TrmB family.</text>
</comment>